<dbReference type="FunFam" id="3.40.30.10:FF:000073">
    <property type="entry name" value="Sulfhydryl oxidase"/>
    <property type="match status" value="1"/>
</dbReference>
<dbReference type="EMBL" id="SEYY01020059">
    <property type="protein sequence ID" value="KAB7497639.1"/>
    <property type="molecule type" value="Genomic_DNA"/>
</dbReference>
<sequence length="421" mass="47660">MFSKVIFLLLLTALANGDLYNSSDPMVLLNAKNFYETILSSRNGWIVEFYNSWCGHCISFAPKWREFSKEIKDWNHTIKAAVIDCSDEENVSICRDYEVMGYPSIRFFGAYTQKGNIGKSVKNRGVSGMQSEIIDFIIDEEQSQMANKSKIPSSWVNLLSYQGTLKDIFKESSRDVKNAVLIVEKGDSKVACHSILDLGKYPMVLVRRINSEAAELKDFNLNKFPSVLVIPLKGNTKVLLEDVSTPEEITALIFHHLRLTRNLLQMNDVLTAYRSLDSKLKQGSEREDIEGAGDGNLEEINSQRLNYDDDLPDAAFSNAHVQVNMVDIENGLSYALRHEVTLHKVLEGETLEALKSFVTAIARYMPFRPSLLNFLSKLREFLAHKKSLSGVEFEKILKELESSDAKLPDKQPWRGVSGKRT</sequence>
<dbReference type="GO" id="GO:0003756">
    <property type="term" value="F:protein disulfide isomerase activity"/>
    <property type="evidence" value="ECO:0007669"/>
    <property type="project" value="TreeGrafter"/>
</dbReference>
<feature type="domain" description="Thioredoxin" evidence="3">
    <location>
        <begin position="8"/>
        <end position="143"/>
    </location>
</feature>
<name>A0A5N5SVE2_9CRUS</name>
<reference evidence="4 5" key="1">
    <citation type="journal article" date="2019" name="PLoS Biol.">
        <title>Sex chromosomes control vertical transmission of feminizing Wolbachia symbionts in an isopod.</title>
        <authorList>
            <person name="Becking T."/>
            <person name="Chebbi M.A."/>
            <person name="Giraud I."/>
            <person name="Moumen B."/>
            <person name="Laverre T."/>
            <person name="Caubet Y."/>
            <person name="Peccoud J."/>
            <person name="Gilbert C."/>
            <person name="Cordaux R."/>
        </authorList>
    </citation>
    <scope>NUCLEOTIDE SEQUENCE [LARGE SCALE GENOMIC DNA]</scope>
    <source>
        <strain evidence="4">ANa2</strain>
        <tissue evidence="4">Whole body excluding digestive tract and cuticle</tissue>
    </source>
</reference>
<dbReference type="GO" id="GO:0016971">
    <property type="term" value="F:flavin-dependent sulfhydryl oxidase activity"/>
    <property type="evidence" value="ECO:0007669"/>
    <property type="project" value="InterPro"/>
</dbReference>
<dbReference type="PANTHER" id="PTHR22897:SF8">
    <property type="entry name" value="SULFHYDRYL OXIDASE"/>
    <property type="match status" value="1"/>
</dbReference>
<accession>A0A5N5SVE2</accession>
<dbReference type="GO" id="GO:0005615">
    <property type="term" value="C:extracellular space"/>
    <property type="evidence" value="ECO:0007669"/>
    <property type="project" value="TreeGrafter"/>
</dbReference>
<dbReference type="OrthoDB" id="59470at2759"/>
<dbReference type="InterPro" id="IPR013766">
    <property type="entry name" value="Thioredoxin_domain"/>
</dbReference>
<dbReference type="Proteomes" id="UP000326759">
    <property type="component" value="Unassembled WGS sequence"/>
</dbReference>
<dbReference type="SUPFAM" id="SSF52833">
    <property type="entry name" value="Thioredoxin-like"/>
    <property type="match status" value="1"/>
</dbReference>
<evidence type="ECO:0000313" key="4">
    <source>
        <dbReference type="EMBL" id="KAB7497639.1"/>
    </source>
</evidence>
<dbReference type="PANTHER" id="PTHR22897">
    <property type="entry name" value="QUIESCIN Q6-RELATED SULFHYDRYL OXIDASE"/>
    <property type="match status" value="1"/>
</dbReference>
<dbReference type="Gene3D" id="3.40.30.10">
    <property type="entry name" value="Glutaredoxin"/>
    <property type="match status" value="2"/>
</dbReference>
<evidence type="ECO:0000256" key="2">
    <source>
        <dbReference type="SAM" id="SignalP"/>
    </source>
</evidence>
<keyword evidence="5" id="KW-1185">Reference proteome</keyword>
<dbReference type="Pfam" id="PF18371">
    <property type="entry name" value="FAD_SOX"/>
    <property type="match status" value="1"/>
</dbReference>
<dbReference type="InterPro" id="IPR039798">
    <property type="entry name" value="Sulfhydryl_oxidase"/>
</dbReference>
<dbReference type="FunFam" id="1.20.120.1960:FF:000001">
    <property type="entry name" value="Sulfhydryl oxidase"/>
    <property type="match status" value="1"/>
</dbReference>
<dbReference type="GO" id="GO:0006457">
    <property type="term" value="P:protein folding"/>
    <property type="evidence" value="ECO:0007669"/>
    <property type="project" value="TreeGrafter"/>
</dbReference>
<feature type="signal peptide" evidence="2">
    <location>
        <begin position="1"/>
        <end position="17"/>
    </location>
</feature>
<dbReference type="GO" id="GO:0000139">
    <property type="term" value="C:Golgi membrane"/>
    <property type="evidence" value="ECO:0007669"/>
    <property type="project" value="TreeGrafter"/>
</dbReference>
<protein>
    <submittedName>
        <fullName evidence="4">Sulfhydryl oxidase 1</fullName>
    </submittedName>
</protein>
<dbReference type="InterPro" id="IPR042568">
    <property type="entry name" value="QSOX_FAD-bd_sf"/>
</dbReference>
<dbReference type="CDD" id="cd02992">
    <property type="entry name" value="PDI_a_QSOX"/>
    <property type="match status" value="1"/>
</dbReference>
<dbReference type="PROSITE" id="PS51352">
    <property type="entry name" value="THIOREDOXIN_2"/>
    <property type="match status" value="1"/>
</dbReference>
<organism evidence="4 5">
    <name type="scientific">Armadillidium nasatum</name>
    <dbReference type="NCBI Taxonomy" id="96803"/>
    <lineage>
        <taxon>Eukaryota</taxon>
        <taxon>Metazoa</taxon>
        <taxon>Ecdysozoa</taxon>
        <taxon>Arthropoda</taxon>
        <taxon>Crustacea</taxon>
        <taxon>Multicrustacea</taxon>
        <taxon>Malacostraca</taxon>
        <taxon>Eumalacostraca</taxon>
        <taxon>Peracarida</taxon>
        <taxon>Isopoda</taxon>
        <taxon>Oniscidea</taxon>
        <taxon>Crinocheta</taxon>
        <taxon>Armadillidiidae</taxon>
        <taxon>Armadillidium</taxon>
    </lineage>
</organism>
<evidence type="ECO:0000313" key="5">
    <source>
        <dbReference type="Proteomes" id="UP000326759"/>
    </source>
</evidence>
<dbReference type="AlphaFoldDB" id="A0A5N5SVE2"/>
<gene>
    <name evidence="4" type="primary">Qsox1_1</name>
    <name evidence="4" type="ORF">Anas_07152</name>
</gene>
<dbReference type="InterPro" id="IPR040986">
    <property type="entry name" value="QSOX_FAD-bd_dom"/>
</dbReference>
<dbReference type="Pfam" id="PF00085">
    <property type="entry name" value="Thioredoxin"/>
    <property type="match status" value="1"/>
</dbReference>
<feature type="chain" id="PRO_5024270504" evidence="2">
    <location>
        <begin position="18"/>
        <end position="421"/>
    </location>
</feature>
<dbReference type="Gene3D" id="1.20.120.1960">
    <property type="entry name" value="QSOX sulfhydryl oxidase domain"/>
    <property type="match status" value="1"/>
</dbReference>
<comment type="caution">
    <text evidence="4">The sequence shown here is derived from an EMBL/GenBank/DDBJ whole genome shotgun (WGS) entry which is preliminary data.</text>
</comment>
<dbReference type="InterPro" id="IPR036249">
    <property type="entry name" value="Thioredoxin-like_sf"/>
</dbReference>
<evidence type="ECO:0000256" key="1">
    <source>
        <dbReference type="ARBA" id="ARBA00048864"/>
    </source>
</evidence>
<proteinExistence type="predicted"/>
<comment type="catalytic activity">
    <reaction evidence="1">
        <text>2 R'C(R)SH + O2 = R'C(R)S-S(R)CR' + H2O2</text>
        <dbReference type="Rhea" id="RHEA:17357"/>
        <dbReference type="ChEBI" id="CHEBI:15379"/>
        <dbReference type="ChEBI" id="CHEBI:16240"/>
        <dbReference type="ChEBI" id="CHEBI:16520"/>
        <dbReference type="ChEBI" id="CHEBI:17412"/>
        <dbReference type="EC" id="1.8.3.2"/>
    </reaction>
</comment>
<evidence type="ECO:0000259" key="3">
    <source>
        <dbReference type="PROSITE" id="PS51352"/>
    </source>
</evidence>
<keyword evidence="2" id="KW-0732">Signal</keyword>